<keyword evidence="4" id="KW-1185">Reference proteome</keyword>
<organism evidence="3 4">
    <name type="scientific">Solirubrobacter deserti</name>
    <dbReference type="NCBI Taxonomy" id="2282478"/>
    <lineage>
        <taxon>Bacteria</taxon>
        <taxon>Bacillati</taxon>
        <taxon>Actinomycetota</taxon>
        <taxon>Thermoleophilia</taxon>
        <taxon>Solirubrobacterales</taxon>
        <taxon>Solirubrobacteraceae</taxon>
        <taxon>Solirubrobacter</taxon>
    </lineage>
</organism>
<feature type="compositionally biased region" description="Pro residues" evidence="1">
    <location>
        <begin position="140"/>
        <end position="152"/>
    </location>
</feature>
<feature type="signal peptide" evidence="2">
    <location>
        <begin position="1"/>
        <end position="21"/>
    </location>
</feature>
<dbReference type="InterPro" id="IPR021655">
    <property type="entry name" value="Put_metal-bd"/>
</dbReference>
<evidence type="ECO:0000256" key="1">
    <source>
        <dbReference type="SAM" id="MobiDB-lite"/>
    </source>
</evidence>
<feature type="chain" id="PRO_5046429524" evidence="2">
    <location>
        <begin position="22"/>
        <end position="313"/>
    </location>
</feature>
<reference evidence="3" key="1">
    <citation type="submission" date="2022-10" db="EMBL/GenBank/DDBJ databases">
        <title>The WGS of Solirubrobacter sp. CPCC 204708.</title>
        <authorList>
            <person name="Jiang Z."/>
        </authorList>
    </citation>
    <scope>NUCLEOTIDE SEQUENCE</scope>
    <source>
        <strain evidence="3">CPCC 204708</strain>
    </source>
</reference>
<feature type="region of interest" description="Disordered" evidence="1">
    <location>
        <begin position="124"/>
        <end position="173"/>
    </location>
</feature>
<sequence>MRAGLIAGALLALAVAEPALGQAEVPCTNIGGGKFECNWYRAGDGFSGGAIVAVGTTTVGYLPKGRNWIVCEQQGGDMHSPEGYRNHWFGWTQAENGKWGWASALDASGGDNYGSFGGGTPPCNGAHGTPPAYTGLWGSPPNPQPTPAPNPSTPAVDADKDGVSPPNDCDDTNSRVYPGATDFPGDGIDQDCAAGDVAGRVSATVAFKARYGAKSSKLTSVRVTEAPAGATVLVNCTGRNKGCPRPRTLTTSAKGSVSLTKLFRKRLRVGARVTIAVTTPNAVGKVRELRVVRRDIRARTLCQPPGAVDPTKC</sequence>
<evidence type="ECO:0000313" key="4">
    <source>
        <dbReference type="Proteomes" id="UP001147700"/>
    </source>
</evidence>
<dbReference type="RefSeq" id="WP_202955627.1">
    <property type="nucleotide sequence ID" value="NZ_JAPCID010000028.1"/>
</dbReference>
<proteinExistence type="predicted"/>
<dbReference type="EMBL" id="JAPCID010000028">
    <property type="protein sequence ID" value="MDA0139686.1"/>
    <property type="molecule type" value="Genomic_DNA"/>
</dbReference>
<keyword evidence="2" id="KW-0732">Signal</keyword>
<evidence type="ECO:0000256" key="2">
    <source>
        <dbReference type="SAM" id="SignalP"/>
    </source>
</evidence>
<protein>
    <submittedName>
        <fullName evidence="3">MopE-related protein</fullName>
    </submittedName>
</protein>
<comment type="caution">
    <text evidence="3">The sequence shown here is derived from an EMBL/GenBank/DDBJ whole genome shotgun (WGS) entry which is preliminary data.</text>
</comment>
<evidence type="ECO:0000313" key="3">
    <source>
        <dbReference type="EMBL" id="MDA0139686.1"/>
    </source>
</evidence>
<gene>
    <name evidence="3" type="ORF">OJ962_19450</name>
</gene>
<accession>A0ABT4RN04</accession>
<dbReference type="Pfam" id="PF11617">
    <property type="entry name" value="Cu-binding_MopE"/>
    <property type="match status" value="1"/>
</dbReference>
<name>A0ABT4RN04_9ACTN</name>
<dbReference type="Proteomes" id="UP001147700">
    <property type="component" value="Unassembled WGS sequence"/>
</dbReference>